<organism evidence="1 2">
    <name type="scientific">Hydrogenoanaerobacterium saccharovorans</name>
    <dbReference type="NCBI Taxonomy" id="474960"/>
    <lineage>
        <taxon>Bacteria</taxon>
        <taxon>Bacillati</taxon>
        <taxon>Bacillota</taxon>
        <taxon>Clostridia</taxon>
        <taxon>Eubacteriales</taxon>
        <taxon>Oscillospiraceae</taxon>
        <taxon>Hydrogenoanaerobacterium</taxon>
    </lineage>
</organism>
<dbReference type="Pfam" id="PF13651">
    <property type="entry name" value="EcoRI_methylase"/>
    <property type="match status" value="1"/>
</dbReference>
<comment type="caution">
    <text evidence="1">The sequence shown here is derived from an EMBL/GenBank/DDBJ whole genome shotgun (WGS) entry which is preliminary data.</text>
</comment>
<sequence length="94" mass="10568">MGVPITFLDKYNPDQFEILGITLGNTVDYQMTAIYENAIQHNQDGTTQGGNKVNTRAAILLKEKPSGKVYYTADNADGYLLSIYPRILIRRIRS</sequence>
<proteinExistence type="predicted"/>
<evidence type="ECO:0000313" key="2">
    <source>
        <dbReference type="Proteomes" id="UP000724149"/>
    </source>
</evidence>
<gene>
    <name evidence="1" type="ORF">H9X81_10570</name>
</gene>
<dbReference type="EMBL" id="JACSNR010000011">
    <property type="protein sequence ID" value="MBM6924127.1"/>
    <property type="molecule type" value="Genomic_DNA"/>
</dbReference>
<dbReference type="Proteomes" id="UP000724149">
    <property type="component" value="Unassembled WGS sequence"/>
</dbReference>
<keyword evidence="2" id="KW-1185">Reference proteome</keyword>
<dbReference type="InterPro" id="IPR025247">
    <property type="entry name" value="EcoRI-like_methylase"/>
</dbReference>
<accession>A0ABS2GNN8</accession>
<name>A0ABS2GNN8_9FIRM</name>
<reference evidence="1 2" key="1">
    <citation type="journal article" date="2021" name="Sci. Rep.">
        <title>The distribution of antibiotic resistance genes in chicken gut microbiota commensals.</title>
        <authorList>
            <person name="Juricova H."/>
            <person name="Matiasovicova J."/>
            <person name="Kubasova T."/>
            <person name="Cejkova D."/>
            <person name="Rychlik I."/>
        </authorList>
    </citation>
    <scope>NUCLEOTIDE SEQUENCE [LARGE SCALE GENOMIC DNA]</scope>
    <source>
        <strain evidence="1 2">An564</strain>
    </source>
</reference>
<protein>
    <submittedName>
        <fullName evidence="1">Uncharacterized protein</fullName>
    </submittedName>
</protein>
<dbReference type="RefSeq" id="WP_204721856.1">
    <property type="nucleotide sequence ID" value="NZ_JACSNR010000011.1"/>
</dbReference>
<evidence type="ECO:0000313" key="1">
    <source>
        <dbReference type="EMBL" id="MBM6924127.1"/>
    </source>
</evidence>